<keyword evidence="2" id="KW-0479">Metal-binding</keyword>
<dbReference type="InterPro" id="IPR006913">
    <property type="entry name" value="CENP-V/GFA"/>
</dbReference>
<dbReference type="Pfam" id="PF04828">
    <property type="entry name" value="GFA"/>
    <property type="match status" value="1"/>
</dbReference>
<comment type="caution">
    <text evidence="6">The sequence shown here is derived from an EMBL/GenBank/DDBJ whole genome shotgun (WGS) entry which is preliminary data.</text>
</comment>
<dbReference type="PANTHER" id="PTHR33337">
    <property type="entry name" value="GFA DOMAIN-CONTAINING PROTEIN"/>
    <property type="match status" value="1"/>
</dbReference>
<gene>
    <name evidence="6" type="ORF">GCM10007291_46990</name>
</gene>
<dbReference type="EMBL" id="BMYI01000030">
    <property type="protein sequence ID" value="GHC39800.1"/>
    <property type="molecule type" value="Genomic_DNA"/>
</dbReference>
<evidence type="ECO:0000259" key="5">
    <source>
        <dbReference type="PROSITE" id="PS51891"/>
    </source>
</evidence>
<dbReference type="PANTHER" id="PTHR33337:SF40">
    <property type="entry name" value="CENP-V_GFA DOMAIN-CONTAINING PROTEIN-RELATED"/>
    <property type="match status" value="1"/>
</dbReference>
<reference evidence="7" key="1">
    <citation type="journal article" date="2019" name="Int. J. Syst. Evol. Microbiol.">
        <title>The Global Catalogue of Microorganisms (GCM) 10K type strain sequencing project: providing services to taxonomists for standard genome sequencing and annotation.</title>
        <authorList>
            <consortium name="The Broad Institute Genomics Platform"/>
            <consortium name="The Broad Institute Genome Sequencing Center for Infectious Disease"/>
            <person name="Wu L."/>
            <person name="Ma J."/>
        </authorList>
    </citation>
    <scope>NUCLEOTIDE SEQUENCE [LARGE SCALE GENOMIC DNA]</scope>
    <source>
        <strain evidence="7">KCTC 23298</strain>
    </source>
</reference>
<evidence type="ECO:0000313" key="7">
    <source>
        <dbReference type="Proteomes" id="UP000658305"/>
    </source>
</evidence>
<keyword evidence="7" id="KW-1185">Reference proteome</keyword>
<proteinExistence type="inferred from homology"/>
<evidence type="ECO:0000313" key="6">
    <source>
        <dbReference type="EMBL" id="GHC39800.1"/>
    </source>
</evidence>
<dbReference type="Gene3D" id="3.90.1590.10">
    <property type="entry name" value="glutathione-dependent formaldehyde- activating enzyme (gfa)"/>
    <property type="match status" value="1"/>
</dbReference>
<sequence>MTDTLTATCHCGNVHITMPASAAGILACHCGDCQKMHGNFNAFVAAPRADMVVKGEEALAWYQSSEKSRRAFCATCGARVVKEITAAGRWLVSAGLIDGPSGKRIIKNLWEQSKPDWYDLPQVAP</sequence>
<name>A0ABQ3FTA8_9RHOB</name>
<keyword evidence="3" id="KW-0862">Zinc</keyword>
<evidence type="ECO:0000256" key="2">
    <source>
        <dbReference type="ARBA" id="ARBA00022723"/>
    </source>
</evidence>
<dbReference type="Proteomes" id="UP000658305">
    <property type="component" value="Unassembled WGS sequence"/>
</dbReference>
<keyword evidence="4" id="KW-0456">Lyase</keyword>
<accession>A0ABQ3FTA8</accession>
<evidence type="ECO:0000256" key="3">
    <source>
        <dbReference type="ARBA" id="ARBA00022833"/>
    </source>
</evidence>
<dbReference type="SUPFAM" id="SSF51316">
    <property type="entry name" value="Mss4-like"/>
    <property type="match status" value="1"/>
</dbReference>
<feature type="domain" description="CENP-V/GFA" evidence="5">
    <location>
        <begin position="5"/>
        <end position="119"/>
    </location>
</feature>
<protein>
    <recommendedName>
        <fullName evidence="5">CENP-V/GFA domain-containing protein</fullName>
    </recommendedName>
</protein>
<dbReference type="PROSITE" id="PS51891">
    <property type="entry name" value="CENP_V_GFA"/>
    <property type="match status" value="1"/>
</dbReference>
<evidence type="ECO:0000256" key="1">
    <source>
        <dbReference type="ARBA" id="ARBA00005495"/>
    </source>
</evidence>
<dbReference type="InterPro" id="IPR011057">
    <property type="entry name" value="Mss4-like_sf"/>
</dbReference>
<comment type="similarity">
    <text evidence="1">Belongs to the Gfa family.</text>
</comment>
<dbReference type="RefSeq" id="WP_189382695.1">
    <property type="nucleotide sequence ID" value="NZ_BMYI01000030.1"/>
</dbReference>
<organism evidence="6 7">
    <name type="scientific">Gemmobacter nanjingensis</name>
    <dbReference type="NCBI Taxonomy" id="488454"/>
    <lineage>
        <taxon>Bacteria</taxon>
        <taxon>Pseudomonadati</taxon>
        <taxon>Pseudomonadota</taxon>
        <taxon>Alphaproteobacteria</taxon>
        <taxon>Rhodobacterales</taxon>
        <taxon>Paracoccaceae</taxon>
        <taxon>Gemmobacter</taxon>
    </lineage>
</organism>
<evidence type="ECO:0000256" key="4">
    <source>
        <dbReference type="ARBA" id="ARBA00023239"/>
    </source>
</evidence>